<dbReference type="EMBL" id="BAAAVI010000014">
    <property type="protein sequence ID" value="GAA2865782.1"/>
    <property type="molecule type" value="Genomic_DNA"/>
</dbReference>
<protein>
    <submittedName>
        <fullName evidence="1">Uncharacterized protein</fullName>
    </submittedName>
</protein>
<evidence type="ECO:0000313" key="1">
    <source>
        <dbReference type="EMBL" id="GAA2865782.1"/>
    </source>
</evidence>
<keyword evidence="2" id="KW-1185">Reference proteome</keyword>
<comment type="caution">
    <text evidence="1">The sequence shown here is derived from an EMBL/GenBank/DDBJ whole genome shotgun (WGS) entry which is preliminary data.</text>
</comment>
<name>A0ABP6IBK1_9ACTN</name>
<evidence type="ECO:0000313" key="2">
    <source>
        <dbReference type="Proteomes" id="UP001500831"/>
    </source>
</evidence>
<organism evidence="1 2">
    <name type="scientific">Streptosporangium fragile</name>
    <dbReference type="NCBI Taxonomy" id="46186"/>
    <lineage>
        <taxon>Bacteria</taxon>
        <taxon>Bacillati</taxon>
        <taxon>Actinomycetota</taxon>
        <taxon>Actinomycetes</taxon>
        <taxon>Streptosporangiales</taxon>
        <taxon>Streptosporangiaceae</taxon>
        <taxon>Streptosporangium</taxon>
    </lineage>
</organism>
<sequence length="82" mass="9632">MAESTPPPDGRYSELRRLGEEERYLTRELQEVRAEIASLVQQLLPHHSRAEKIDEVVQASGYSRHLIDVLRYKDHPWHRPTS</sequence>
<proteinExistence type="predicted"/>
<reference evidence="2" key="1">
    <citation type="journal article" date="2019" name="Int. J. Syst. Evol. Microbiol.">
        <title>The Global Catalogue of Microorganisms (GCM) 10K type strain sequencing project: providing services to taxonomists for standard genome sequencing and annotation.</title>
        <authorList>
            <consortium name="The Broad Institute Genomics Platform"/>
            <consortium name="The Broad Institute Genome Sequencing Center for Infectious Disease"/>
            <person name="Wu L."/>
            <person name="Ma J."/>
        </authorList>
    </citation>
    <scope>NUCLEOTIDE SEQUENCE [LARGE SCALE GENOMIC DNA]</scope>
    <source>
        <strain evidence="2">JCM 6242</strain>
    </source>
</reference>
<accession>A0ABP6IBK1</accession>
<dbReference type="RefSeq" id="WP_344970727.1">
    <property type="nucleotide sequence ID" value="NZ_BAAAVI010000014.1"/>
</dbReference>
<gene>
    <name evidence="1" type="ORF">GCM10010517_25200</name>
</gene>
<dbReference type="Proteomes" id="UP001500831">
    <property type="component" value="Unassembled WGS sequence"/>
</dbReference>